<dbReference type="Gene3D" id="2.60.20.30">
    <property type="match status" value="1"/>
</dbReference>
<dbReference type="Pfam" id="PF09117">
    <property type="entry name" value="MiAMP1"/>
    <property type="match status" value="1"/>
</dbReference>
<dbReference type="InterPro" id="IPR015791">
    <property type="entry name" value="Antimic/Inh_G_crystallin-like"/>
</dbReference>
<accession>A0AAP0PK47</accession>
<dbReference type="InterPro" id="IPR015201">
    <property type="entry name" value="Antimicrobial_MiAMP1"/>
</dbReference>
<organism evidence="1 2">
    <name type="scientific">Stephania japonica</name>
    <dbReference type="NCBI Taxonomy" id="461633"/>
    <lineage>
        <taxon>Eukaryota</taxon>
        <taxon>Viridiplantae</taxon>
        <taxon>Streptophyta</taxon>
        <taxon>Embryophyta</taxon>
        <taxon>Tracheophyta</taxon>
        <taxon>Spermatophyta</taxon>
        <taxon>Magnoliopsida</taxon>
        <taxon>Ranunculales</taxon>
        <taxon>Menispermaceae</taxon>
        <taxon>Menispermoideae</taxon>
        <taxon>Cissampelideae</taxon>
        <taxon>Stephania</taxon>
    </lineage>
</organism>
<gene>
    <name evidence="1" type="ORF">Sjap_005487</name>
</gene>
<proteinExistence type="predicted"/>
<dbReference type="EMBL" id="JBBNAE010000002">
    <property type="protein sequence ID" value="KAK9145584.1"/>
    <property type="molecule type" value="Genomic_DNA"/>
</dbReference>
<dbReference type="AlphaFoldDB" id="A0AAP0PK47"/>
<evidence type="ECO:0000313" key="1">
    <source>
        <dbReference type="EMBL" id="KAK9145584.1"/>
    </source>
</evidence>
<evidence type="ECO:0000313" key="2">
    <source>
        <dbReference type="Proteomes" id="UP001417504"/>
    </source>
</evidence>
<reference evidence="1 2" key="1">
    <citation type="submission" date="2024-01" db="EMBL/GenBank/DDBJ databases">
        <title>Genome assemblies of Stephania.</title>
        <authorList>
            <person name="Yang L."/>
        </authorList>
    </citation>
    <scope>NUCLEOTIDE SEQUENCE [LARGE SCALE GENOMIC DNA]</scope>
    <source>
        <strain evidence="1">QJT</strain>
        <tissue evidence="1">Leaf</tissue>
    </source>
</reference>
<protein>
    <submittedName>
        <fullName evidence="1">Uncharacterized protein</fullName>
    </submittedName>
</protein>
<dbReference type="SUPFAM" id="SSF49695">
    <property type="entry name" value="gamma-Crystallin-like"/>
    <property type="match status" value="1"/>
</dbReference>
<dbReference type="Proteomes" id="UP001417504">
    <property type="component" value="Unassembled WGS sequence"/>
</dbReference>
<sequence>MRKLARKIEPSRSLKIKANMGRATVAILAFMVLFVTINTNRAVATHMVVYQGQYYSGATQVIGACGCTNIKYHGSYKYFAEGQSTRLYNQGNCHGPTHTVLPSNQNSERNIGFGWQSAFIVC</sequence>
<name>A0AAP0PK47_9MAGN</name>
<dbReference type="GO" id="GO:0006952">
    <property type="term" value="P:defense response"/>
    <property type="evidence" value="ECO:0007669"/>
    <property type="project" value="InterPro"/>
</dbReference>
<dbReference type="InterPro" id="IPR011024">
    <property type="entry name" value="G_crystallin-like"/>
</dbReference>
<comment type="caution">
    <text evidence="1">The sequence shown here is derived from an EMBL/GenBank/DDBJ whole genome shotgun (WGS) entry which is preliminary data.</text>
</comment>
<dbReference type="GO" id="GO:0045926">
    <property type="term" value="P:negative regulation of growth"/>
    <property type="evidence" value="ECO:0007669"/>
    <property type="project" value="InterPro"/>
</dbReference>
<keyword evidence="2" id="KW-1185">Reference proteome</keyword>